<keyword evidence="3" id="KW-1185">Reference proteome</keyword>
<sequence>MSGGFSAGEQSLGLAALPSTQAGSQARPPELAARQTAPRWIAPVRERGERERRGRGLVWVCGRLGRSGRLDFAGQREGAAKSGSGGSGSRQRPSLRTRATKGPEEETKSSPAERSSQGHRPARGRLNGPEGPTQEQGKQKKRRRERRGKEFHIEY</sequence>
<dbReference type="Proteomes" id="UP001215280">
    <property type="component" value="Unassembled WGS sequence"/>
</dbReference>
<comment type="caution">
    <text evidence="2">The sequence shown here is derived from an EMBL/GenBank/DDBJ whole genome shotgun (WGS) entry which is preliminary data.</text>
</comment>
<feature type="compositionally biased region" description="Basic and acidic residues" evidence="1">
    <location>
        <begin position="44"/>
        <end position="54"/>
    </location>
</feature>
<evidence type="ECO:0000313" key="3">
    <source>
        <dbReference type="Proteomes" id="UP001215280"/>
    </source>
</evidence>
<accession>A0AAD7JFH6</accession>
<reference evidence="2" key="1">
    <citation type="submission" date="2023-03" db="EMBL/GenBank/DDBJ databases">
        <title>Massive genome expansion in bonnet fungi (Mycena s.s.) driven by repeated elements and novel gene families across ecological guilds.</title>
        <authorList>
            <consortium name="Lawrence Berkeley National Laboratory"/>
            <person name="Harder C.B."/>
            <person name="Miyauchi S."/>
            <person name="Viragh M."/>
            <person name="Kuo A."/>
            <person name="Thoen E."/>
            <person name="Andreopoulos B."/>
            <person name="Lu D."/>
            <person name="Skrede I."/>
            <person name="Drula E."/>
            <person name="Henrissat B."/>
            <person name="Morin E."/>
            <person name="Kohler A."/>
            <person name="Barry K."/>
            <person name="LaButti K."/>
            <person name="Morin E."/>
            <person name="Salamov A."/>
            <person name="Lipzen A."/>
            <person name="Mereny Z."/>
            <person name="Hegedus B."/>
            <person name="Baldrian P."/>
            <person name="Stursova M."/>
            <person name="Weitz H."/>
            <person name="Taylor A."/>
            <person name="Grigoriev I.V."/>
            <person name="Nagy L.G."/>
            <person name="Martin F."/>
            <person name="Kauserud H."/>
        </authorList>
    </citation>
    <scope>NUCLEOTIDE SEQUENCE</scope>
    <source>
        <strain evidence="2">CBHHK188m</strain>
    </source>
</reference>
<proteinExistence type="predicted"/>
<gene>
    <name evidence="2" type="ORF">DFH07DRAFT_939475</name>
</gene>
<dbReference type="EMBL" id="JARJLG010000043">
    <property type="protein sequence ID" value="KAJ7762309.1"/>
    <property type="molecule type" value="Genomic_DNA"/>
</dbReference>
<evidence type="ECO:0000313" key="2">
    <source>
        <dbReference type="EMBL" id="KAJ7762309.1"/>
    </source>
</evidence>
<feature type="region of interest" description="Disordered" evidence="1">
    <location>
        <begin position="1"/>
        <end position="155"/>
    </location>
</feature>
<name>A0AAD7JFH6_9AGAR</name>
<protein>
    <submittedName>
        <fullName evidence="2">Uncharacterized protein</fullName>
    </submittedName>
</protein>
<evidence type="ECO:0000256" key="1">
    <source>
        <dbReference type="SAM" id="MobiDB-lite"/>
    </source>
</evidence>
<dbReference type="AlphaFoldDB" id="A0AAD7JFH6"/>
<organism evidence="2 3">
    <name type="scientific">Mycena maculata</name>
    <dbReference type="NCBI Taxonomy" id="230809"/>
    <lineage>
        <taxon>Eukaryota</taxon>
        <taxon>Fungi</taxon>
        <taxon>Dikarya</taxon>
        <taxon>Basidiomycota</taxon>
        <taxon>Agaricomycotina</taxon>
        <taxon>Agaricomycetes</taxon>
        <taxon>Agaricomycetidae</taxon>
        <taxon>Agaricales</taxon>
        <taxon>Marasmiineae</taxon>
        <taxon>Mycenaceae</taxon>
        <taxon>Mycena</taxon>
    </lineage>
</organism>